<dbReference type="SUPFAM" id="SSF53850">
    <property type="entry name" value="Periplasmic binding protein-like II"/>
    <property type="match status" value="1"/>
</dbReference>
<evidence type="ECO:0000313" key="6">
    <source>
        <dbReference type="EMBL" id="AUX42454.1"/>
    </source>
</evidence>
<proteinExistence type="inferred from homology"/>
<dbReference type="PANTHER" id="PTHR30537">
    <property type="entry name" value="HTH-TYPE TRANSCRIPTIONAL REGULATOR"/>
    <property type="match status" value="1"/>
</dbReference>
<dbReference type="GO" id="GO:0043565">
    <property type="term" value="F:sequence-specific DNA binding"/>
    <property type="evidence" value="ECO:0007669"/>
    <property type="project" value="TreeGrafter"/>
</dbReference>
<dbReference type="Pfam" id="PF00126">
    <property type="entry name" value="HTH_1"/>
    <property type="match status" value="1"/>
</dbReference>
<evidence type="ECO:0000313" key="7">
    <source>
        <dbReference type="Proteomes" id="UP000238348"/>
    </source>
</evidence>
<gene>
    <name evidence="6" type="primary">lysR</name>
    <name evidence="6" type="ORF">SOCE26_038870</name>
</gene>
<keyword evidence="4" id="KW-0804">Transcription</keyword>
<dbReference type="AlphaFoldDB" id="A0A2L0ET48"/>
<name>A0A2L0ET48_SORCE</name>
<comment type="similarity">
    <text evidence="1">Belongs to the LysR transcriptional regulatory family.</text>
</comment>
<evidence type="ECO:0000256" key="1">
    <source>
        <dbReference type="ARBA" id="ARBA00009437"/>
    </source>
</evidence>
<dbReference type="InterPro" id="IPR005119">
    <property type="entry name" value="LysR_subst-bd"/>
</dbReference>
<reference evidence="6 7" key="1">
    <citation type="submission" date="2015-09" db="EMBL/GenBank/DDBJ databases">
        <title>Sorangium comparison.</title>
        <authorList>
            <person name="Zaburannyi N."/>
            <person name="Bunk B."/>
            <person name="Overmann J."/>
            <person name="Mueller R."/>
        </authorList>
    </citation>
    <scope>NUCLEOTIDE SEQUENCE [LARGE SCALE GENOMIC DNA]</scope>
    <source>
        <strain evidence="6 7">So ce26</strain>
    </source>
</reference>
<feature type="domain" description="HTH lysR-type" evidence="5">
    <location>
        <begin position="15"/>
        <end position="72"/>
    </location>
</feature>
<dbReference type="Gene3D" id="1.10.10.10">
    <property type="entry name" value="Winged helix-like DNA-binding domain superfamily/Winged helix DNA-binding domain"/>
    <property type="match status" value="1"/>
</dbReference>
<dbReference type="SUPFAM" id="SSF46785">
    <property type="entry name" value="Winged helix' DNA-binding domain"/>
    <property type="match status" value="1"/>
</dbReference>
<dbReference type="InterPro" id="IPR036390">
    <property type="entry name" value="WH_DNA-bd_sf"/>
</dbReference>
<keyword evidence="3" id="KW-0238">DNA-binding</keyword>
<dbReference type="EMBL" id="CP012673">
    <property type="protein sequence ID" value="AUX42454.1"/>
    <property type="molecule type" value="Genomic_DNA"/>
</dbReference>
<evidence type="ECO:0000256" key="2">
    <source>
        <dbReference type="ARBA" id="ARBA00023015"/>
    </source>
</evidence>
<dbReference type="Pfam" id="PF03466">
    <property type="entry name" value="LysR_substrate"/>
    <property type="match status" value="1"/>
</dbReference>
<protein>
    <submittedName>
        <fullName evidence="6">LysR family transcriptional regulator</fullName>
    </submittedName>
</protein>
<dbReference type="PROSITE" id="PS50931">
    <property type="entry name" value="HTH_LYSR"/>
    <property type="match status" value="1"/>
</dbReference>
<dbReference type="PANTHER" id="PTHR30537:SF3">
    <property type="entry name" value="TRANSCRIPTIONAL REGULATORY PROTEIN"/>
    <property type="match status" value="1"/>
</dbReference>
<keyword evidence="2" id="KW-0805">Transcription regulation</keyword>
<sequence>MLIESADSLCNGAQVDWDDLRHVLALSRHRTMSRAGVALRTTHTTVARRIRALEERLGVRLFAQMPDGYEATAAGQDVVEVAERTEAELLALEARVLGRDAQLQGKLRVSTMDMLFRVYQPAFSSFTERYPGIELTVAAGDSEVSLPRREADVVLRMTSSPPEHLVGRKVGRIQFAVYASKALVERAGPQASYSDFPWIHWDERLDPRWLDAWLAANVPDARIAMRVDFSSMAIQEAIAAGVGAHFLACIAADGDPRLARVGPIDPAYDRDLWLLTLPEVRNVNRVRAFMDHMTEALSVCASTPQPYGAARR</sequence>
<dbReference type="InterPro" id="IPR036388">
    <property type="entry name" value="WH-like_DNA-bd_sf"/>
</dbReference>
<dbReference type="InterPro" id="IPR000847">
    <property type="entry name" value="LysR_HTH_N"/>
</dbReference>
<dbReference type="GO" id="GO:0003700">
    <property type="term" value="F:DNA-binding transcription factor activity"/>
    <property type="evidence" value="ECO:0007669"/>
    <property type="project" value="InterPro"/>
</dbReference>
<evidence type="ECO:0000256" key="3">
    <source>
        <dbReference type="ARBA" id="ARBA00023125"/>
    </source>
</evidence>
<dbReference type="InterPro" id="IPR058163">
    <property type="entry name" value="LysR-type_TF_proteobact-type"/>
</dbReference>
<organism evidence="6 7">
    <name type="scientific">Sorangium cellulosum</name>
    <name type="common">Polyangium cellulosum</name>
    <dbReference type="NCBI Taxonomy" id="56"/>
    <lineage>
        <taxon>Bacteria</taxon>
        <taxon>Pseudomonadati</taxon>
        <taxon>Myxococcota</taxon>
        <taxon>Polyangia</taxon>
        <taxon>Polyangiales</taxon>
        <taxon>Polyangiaceae</taxon>
        <taxon>Sorangium</taxon>
    </lineage>
</organism>
<accession>A0A2L0ET48</accession>
<dbReference type="Proteomes" id="UP000238348">
    <property type="component" value="Chromosome"/>
</dbReference>
<evidence type="ECO:0000259" key="5">
    <source>
        <dbReference type="PROSITE" id="PS50931"/>
    </source>
</evidence>
<dbReference type="GO" id="GO:0006351">
    <property type="term" value="P:DNA-templated transcription"/>
    <property type="evidence" value="ECO:0007669"/>
    <property type="project" value="TreeGrafter"/>
</dbReference>
<evidence type="ECO:0000256" key="4">
    <source>
        <dbReference type="ARBA" id="ARBA00023163"/>
    </source>
</evidence>
<dbReference type="Gene3D" id="3.40.190.290">
    <property type="match status" value="1"/>
</dbReference>